<evidence type="ECO:0000313" key="2">
    <source>
        <dbReference type="EMBL" id="GBP30199.1"/>
    </source>
</evidence>
<feature type="compositionally biased region" description="Basic residues" evidence="1">
    <location>
        <begin position="120"/>
        <end position="129"/>
    </location>
</feature>
<organism evidence="2 3">
    <name type="scientific">Eumeta variegata</name>
    <name type="common">Bagworm moth</name>
    <name type="synonym">Eumeta japonica</name>
    <dbReference type="NCBI Taxonomy" id="151549"/>
    <lineage>
        <taxon>Eukaryota</taxon>
        <taxon>Metazoa</taxon>
        <taxon>Ecdysozoa</taxon>
        <taxon>Arthropoda</taxon>
        <taxon>Hexapoda</taxon>
        <taxon>Insecta</taxon>
        <taxon>Pterygota</taxon>
        <taxon>Neoptera</taxon>
        <taxon>Endopterygota</taxon>
        <taxon>Lepidoptera</taxon>
        <taxon>Glossata</taxon>
        <taxon>Ditrysia</taxon>
        <taxon>Tineoidea</taxon>
        <taxon>Psychidae</taxon>
        <taxon>Oiketicinae</taxon>
        <taxon>Eumeta</taxon>
    </lineage>
</organism>
<dbReference type="Proteomes" id="UP000299102">
    <property type="component" value="Unassembled WGS sequence"/>
</dbReference>
<evidence type="ECO:0000313" key="3">
    <source>
        <dbReference type="Proteomes" id="UP000299102"/>
    </source>
</evidence>
<evidence type="ECO:0000256" key="1">
    <source>
        <dbReference type="SAM" id="MobiDB-lite"/>
    </source>
</evidence>
<gene>
    <name evidence="2" type="ORF">EVAR_94507_1</name>
</gene>
<comment type="caution">
    <text evidence="2">The sequence shown here is derived from an EMBL/GenBank/DDBJ whole genome shotgun (WGS) entry which is preliminary data.</text>
</comment>
<keyword evidence="3" id="KW-1185">Reference proteome</keyword>
<feature type="region of interest" description="Disordered" evidence="1">
    <location>
        <begin position="101"/>
        <end position="129"/>
    </location>
</feature>
<accession>A0A4C1UV76</accession>
<reference evidence="2 3" key="1">
    <citation type="journal article" date="2019" name="Commun. Biol.">
        <title>The bagworm genome reveals a unique fibroin gene that provides high tensile strength.</title>
        <authorList>
            <person name="Kono N."/>
            <person name="Nakamura H."/>
            <person name="Ohtoshi R."/>
            <person name="Tomita M."/>
            <person name="Numata K."/>
            <person name="Arakawa K."/>
        </authorList>
    </citation>
    <scope>NUCLEOTIDE SEQUENCE [LARGE SCALE GENOMIC DNA]</scope>
</reference>
<dbReference type="EMBL" id="BGZK01000230">
    <property type="protein sequence ID" value="GBP30199.1"/>
    <property type="molecule type" value="Genomic_DNA"/>
</dbReference>
<sequence length="129" mass="13842">MCMKRHVSSKIKLGEPRGTAVVYKVGPLRGRAVARSPTPLLDKCAFKTFVPKTPPWGGGTTRLKVNVDVKENSFRASPLGAGSCALGPLSPRADPLLDNKSVINHGNVPSRAARAAQARLRQKPGSRYK</sequence>
<protein>
    <submittedName>
        <fullName evidence="2">Uncharacterized protein</fullName>
    </submittedName>
</protein>
<dbReference type="AlphaFoldDB" id="A0A4C1UV76"/>
<proteinExistence type="predicted"/>
<name>A0A4C1UV76_EUMVA</name>